<dbReference type="OrthoDB" id="9807387at2"/>
<protein>
    <submittedName>
        <fullName evidence="3">Putative isochorismatase family protein RutB Pyrimidine utilization protein B</fullName>
    </submittedName>
</protein>
<evidence type="ECO:0000313" key="3">
    <source>
        <dbReference type="EMBL" id="BAQ47286.1"/>
    </source>
</evidence>
<organism evidence="3 4">
    <name type="scientific">Methylobacterium aquaticum</name>
    <dbReference type="NCBI Taxonomy" id="270351"/>
    <lineage>
        <taxon>Bacteria</taxon>
        <taxon>Pseudomonadati</taxon>
        <taxon>Pseudomonadota</taxon>
        <taxon>Alphaproteobacteria</taxon>
        <taxon>Hyphomicrobiales</taxon>
        <taxon>Methylobacteriaceae</taxon>
        <taxon>Methylobacterium</taxon>
    </lineage>
</organism>
<dbReference type="EMBL" id="AP014704">
    <property type="protein sequence ID" value="BAQ47286.1"/>
    <property type="molecule type" value="Genomic_DNA"/>
</dbReference>
<dbReference type="GO" id="GO:0016787">
    <property type="term" value="F:hydrolase activity"/>
    <property type="evidence" value="ECO:0007669"/>
    <property type="project" value="UniProtKB-KW"/>
</dbReference>
<evidence type="ECO:0000313" key="4">
    <source>
        <dbReference type="Proteomes" id="UP000061432"/>
    </source>
</evidence>
<accession>A0A0C6F3U2</accession>
<dbReference type="Gene3D" id="3.40.50.850">
    <property type="entry name" value="Isochorismatase-like"/>
    <property type="match status" value="1"/>
</dbReference>
<keyword evidence="1" id="KW-0378">Hydrolase</keyword>
<dbReference type="KEGG" id="maqu:Maq22A_c21315"/>
<feature type="domain" description="Isochorismatase-like" evidence="2">
    <location>
        <begin position="21"/>
        <end position="207"/>
    </location>
</feature>
<dbReference type="Proteomes" id="UP000061432">
    <property type="component" value="Chromosome"/>
</dbReference>
<reference evidence="3 4" key="1">
    <citation type="journal article" date="2015" name="Genome Announc.">
        <title>Complete Genome Sequence of Methylobacterium aquaticum Strain 22A, Isolated from Racomitrium japonicum Moss.</title>
        <authorList>
            <person name="Tani A."/>
            <person name="Ogura Y."/>
            <person name="Hayashi T."/>
            <person name="Kimbara K."/>
        </authorList>
    </citation>
    <scope>NUCLEOTIDE SEQUENCE [LARGE SCALE GENOMIC DNA]</scope>
    <source>
        <strain evidence="3 4">MA-22A</strain>
    </source>
</reference>
<dbReference type="PANTHER" id="PTHR43540:SF9">
    <property type="entry name" value="FAMILY HYDROLASE, PUTATIVE (AFU_ORTHOLOGUE AFUA_2G08700)-RELATED"/>
    <property type="match status" value="1"/>
</dbReference>
<dbReference type="CDD" id="cd00431">
    <property type="entry name" value="cysteine_hydrolases"/>
    <property type="match status" value="1"/>
</dbReference>
<name>A0A0C6F3U2_9HYPH</name>
<dbReference type="AlphaFoldDB" id="A0A0C6F3U2"/>
<dbReference type="PATRIC" id="fig|270351.10.peg.4121"/>
<reference evidence="4" key="2">
    <citation type="submission" date="2015-01" db="EMBL/GenBank/DDBJ databases">
        <title>Complete genome sequence of Methylobacterium aquaticum strain 22A.</title>
        <authorList>
            <person name="Tani A."/>
            <person name="Ogura Y."/>
            <person name="Hayashi T."/>
        </authorList>
    </citation>
    <scope>NUCLEOTIDE SEQUENCE [LARGE SCALE GENOMIC DNA]</scope>
    <source>
        <strain evidence="4">MA-22A</strain>
    </source>
</reference>
<dbReference type="InterPro" id="IPR000868">
    <property type="entry name" value="Isochorismatase-like_dom"/>
</dbReference>
<dbReference type="STRING" id="270351.Maq22A_c21315"/>
<dbReference type="InterPro" id="IPR036380">
    <property type="entry name" value="Isochorismatase-like_sf"/>
</dbReference>
<sequence>MPRPVTIPAEPAPLTIDLDASALVVIDMQRDFLEPGGFGESLGNDVSLLAAAVPACRALLAAARAAGLLVVHTREGHAPDLSDAPPAKVARGAPRARIGEPGPMGRILVRGEAGHAIVPDLAPASGEIVIDKPGKGAFYATGLGTLLEERGIANLIVCGVTTEVCVHTTVREANDRGYRCLVVSDACASYIPAFHEAGLAMIVAQGGIFGWVAPSPAVVPLVAGGGGIGGGSRTA</sequence>
<gene>
    <name evidence="3" type="primary">pncA</name>
    <name evidence="3" type="ORF">Maq22A_c21315</name>
</gene>
<dbReference type="SUPFAM" id="SSF52499">
    <property type="entry name" value="Isochorismatase-like hydrolases"/>
    <property type="match status" value="1"/>
</dbReference>
<evidence type="ECO:0000259" key="2">
    <source>
        <dbReference type="Pfam" id="PF00857"/>
    </source>
</evidence>
<dbReference type="Pfam" id="PF00857">
    <property type="entry name" value="Isochorismatase"/>
    <property type="match status" value="1"/>
</dbReference>
<dbReference type="InterPro" id="IPR050272">
    <property type="entry name" value="Isochorismatase-like_hydrls"/>
</dbReference>
<dbReference type="RefSeq" id="WP_060848264.1">
    <property type="nucleotide sequence ID" value="NZ_AP014704.1"/>
</dbReference>
<dbReference type="PANTHER" id="PTHR43540">
    <property type="entry name" value="PEROXYUREIDOACRYLATE/UREIDOACRYLATE AMIDOHYDROLASE-RELATED"/>
    <property type="match status" value="1"/>
</dbReference>
<proteinExistence type="predicted"/>
<evidence type="ECO:0000256" key="1">
    <source>
        <dbReference type="ARBA" id="ARBA00022801"/>
    </source>
</evidence>